<evidence type="ECO:0008006" key="4">
    <source>
        <dbReference type="Google" id="ProtNLM"/>
    </source>
</evidence>
<gene>
    <name evidence="2" type="ORF">SPHI_06230</name>
</gene>
<evidence type="ECO:0000256" key="1">
    <source>
        <dbReference type="SAM" id="MobiDB-lite"/>
    </source>
</evidence>
<keyword evidence="3" id="KW-1185">Reference proteome</keyword>
<dbReference type="Proteomes" id="UP000188729">
    <property type="component" value="Unassembled WGS sequence"/>
</dbReference>
<dbReference type="RefSeq" id="WP_096348711.1">
    <property type="nucleotide sequence ID" value="NZ_MPSB01000002.1"/>
</dbReference>
<dbReference type="STRING" id="1915074.SPHI_06230"/>
<dbReference type="Gene3D" id="1.20.120.20">
    <property type="entry name" value="Apolipoprotein"/>
    <property type="match status" value="1"/>
</dbReference>
<dbReference type="OrthoDB" id="7426580at2"/>
<proteinExistence type="predicted"/>
<feature type="region of interest" description="Disordered" evidence="1">
    <location>
        <begin position="1"/>
        <end position="69"/>
    </location>
</feature>
<evidence type="ECO:0000313" key="2">
    <source>
        <dbReference type="EMBL" id="ONF97186.1"/>
    </source>
</evidence>
<evidence type="ECO:0000313" key="3">
    <source>
        <dbReference type="Proteomes" id="UP000188729"/>
    </source>
</evidence>
<sequence length="186" mass="18938">MADDNLKPMTDQDVAPALADPLAATDALQPIDPLKGTDTDGGDPLSQPGGPANNSTSDAEPATARQTISDGVAKLKSGAGDRARGYADQGKAKATGALDQLVTMLNDAAGQVDDKLGQQYGQYARSAAEQVQGFSSSLNDRSVDELLDDARTLVRKSPAAAIGVAAAVGFVAARLLSAGLDSRDQA</sequence>
<organism evidence="2 3">
    <name type="scientific">Sphingomonas jeddahensis</name>
    <dbReference type="NCBI Taxonomy" id="1915074"/>
    <lineage>
        <taxon>Bacteria</taxon>
        <taxon>Pseudomonadati</taxon>
        <taxon>Pseudomonadota</taxon>
        <taxon>Alphaproteobacteria</taxon>
        <taxon>Sphingomonadales</taxon>
        <taxon>Sphingomonadaceae</taxon>
        <taxon>Sphingomonas</taxon>
    </lineage>
</organism>
<reference evidence="2 3" key="1">
    <citation type="submission" date="2016-11" db="EMBL/GenBank/DDBJ databases">
        <title>Genome sequence of Sphingomonas jeddahensis G39.</title>
        <authorList>
            <person name="Poehlein A."/>
            <person name="Wuebbeler J.H."/>
            <person name="Steinbuechel A."/>
            <person name="Daniel R."/>
        </authorList>
    </citation>
    <scope>NUCLEOTIDE SEQUENCE [LARGE SCALE GENOMIC DNA]</scope>
    <source>
        <strain evidence="2 3">G39</strain>
    </source>
</reference>
<dbReference type="AlphaFoldDB" id="A0A1V2EWY4"/>
<accession>A0A1V2EWY4</accession>
<feature type="compositionally biased region" description="Low complexity" evidence="1">
    <location>
        <begin position="13"/>
        <end position="30"/>
    </location>
</feature>
<name>A0A1V2EWY4_9SPHN</name>
<comment type="caution">
    <text evidence="2">The sequence shown here is derived from an EMBL/GenBank/DDBJ whole genome shotgun (WGS) entry which is preliminary data.</text>
</comment>
<protein>
    <recommendedName>
        <fullName evidence="4">DUF883 domain-containing protein</fullName>
    </recommendedName>
</protein>
<dbReference type="EMBL" id="MPSB01000002">
    <property type="protein sequence ID" value="ONF97186.1"/>
    <property type="molecule type" value="Genomic_DNA"/>
</dbReference>
<feature type="compositionally biased region" description="Polar residues" evidence="1">
    <location>
        <begin position="52"/>
        <end position="69"/>
    </location>
</feature>